<reference evidence="1 2" key="1">
    <citation type="journal article" date="2015" name="Sci. Rep.">
        <title>The power of single molecule real-time sequencing technology in the de novo assembly of a eukaryotic genome.</title>
        <authorList>
            <person name="Sakai H."/>
            <person name="Naito K."/>
            <person name="Ogiso-Tanaka E."/>
            <person name="Takahashi Y."/>
            <person name="Iseki K."/>
            <person name="Muto C."/>
            <person name="Satou K."/>
            <person name="Teruya K."/>
            <person name="Shiroma A."/>
            <person name="Shimoji M."/>
            <person name="Hirano T."/>
            <person name="Itoh T."/>
            <person name="Kaga A."/>
            <person name="Tomooka N."/>
        </authorList>
    </citation>
    <scope>NUCLEOTIDE SEQUENCE [LARGE SCALE GENOMIC DNA]</scope>
    <source>
        <strain evidence="2">cv. Shumari</strain>
    </source>
</reference>
<evidence type="ECO:0000313" key="2">
    <source>
        <dbReference type="Proteomes" id="UP000291084"/>
    </source>
</evidence>
<accession>A0A0S3SWN2</accession>
<dbReference type="EMBL" id="AP015042">
    <property type="protein sequence ID" value="BAT97286.1"/>
    <property type="molecule type" value="Genomic_DNA"/>
</dbReference>
<sequence>MKVYIDNMIVKVTTTIDDPSHLQMVFNKECTTCLNPKKCFFMIGREKFLDFMTTQLDIKENPNKKEVQRLNEKLSSPCGEGQAFPKVMERS</sequence>
<dbReference type="Proteomes" id="UP000291084">
    <property type="component" value="Chromosome 9"/>
</dbReference>
<proteinExistence type="predicted"/>
<name>A0A0S3SWN2_PHAAN</name>
<dbReference type="InterPro" id="IPR043128">
    <property type="entry name" value="Rev_trsase/Diguanyl_cyclase"/>
</dbReference>
<dbReference type="Gene3D" id="3.30.70.270">
    <property type="match status" value="1"/>
</dbReference>
<protein>
    <recommendedName>
        <fullName evidence="3">Reverse transcriptase Ty1/copia-type domain-containing protein</fullName>
    </recommendedName>
</protein>
<evidence type="ECO:0000313" key="1">
    <source>
        <dbReference type="EMBL" id="BAT97286.1"/>
    </source>
</evidence>
<organism evidence="1 2">
    <name type="scientific">Vigna angularis var. angularis</name>
    <dbReference type="NCBI Taxonomy" id="157739"/>
    <lineage>
        <taxon>Eukaryota</taxon>
        <taxon>Viridiplantae</taxon>
        <taxon>Streptophyta</taxon>
        <taxon>Embryophyta</taxon>
        <taxon>Tracheophyta</taxon>
        <taxon>Spermatophyta</taxon>
        <taxon>Magnoliopsida</taxon>
        <taxon>eudicotyledons</taxon>
        <taxon>Gunneridae</taxon>
        <taxon>Pentapetalae</taxon>
        <taxon>rosids</taxon>
        <taxon>fabids</taxon>
        <taxon>Fabales</taxon>
        <taxon>Fabaceae</taxon>
        <taxon>Papilionoideae</taxon>
        <taxon>50 kb inversion clade</taxon>
        <taxon>NPAAA clade</taxon>
        <taxon>indigoferoid/millettioid clade</taxon>
        <taxon>Phaseoleae</taxon>
        <taxon>Vigna</taxon>
    </lineage>
</organism>
<dbReference type="AlphaFoldDB" id="A0A0S3SWN2"/>
<gene>
    <name evidence="1" type="primary">Vigan.09G068400</name>
    <name evidence="1" type="ORF">VIGAN_09068400</name>
</gene>
<keyword evidence="2" id="KW-1185">Reference proteome</keyword>
<evidence type="ECO:0008006" key="3">
    <source>
        <dbReference type="Google" id="ProtNLM"/>
    </source>
</evidence>